<evidence type="ECO:0000313" key="2">
    <source>
        <dbReference type="Proteomes" id="UP000287394"/>
    </source>
</evidence>
<dbReference type="EMBL" id="AP025739">
    <property type="protein sequence ID" value="BDI31833.1"/>
    <property type="molecule type" value="Genomic_DNA"/>
</dbReference>
<organism evidence="1 2">
    <name type="scientific">Capsulimonas corticalis</name>
    <dbReference type="NCBI Taxonomy" id="2219043"/>
    <lineage>
        <taxon>Bacteria</taxon>
        <taxon>Bacillati</taxon>
        <taxon>Armatimonadota</taxon>
        <taxon>Armatimonadia</taxon>
        <taxon>Capsulimonadales</taxon>
        <taxon>Capsulimonadaceae</taxon>
        <taxon>Capsulimonas</taxon>
    </lineage>
</organism>
<dbReference type="OrthoDB" id="1407586at2"/>
<dbReference type="Gene3D" id="3.20.20.140">
    <property type="entry name" value="Metal-dependent hydrolases"/>
    <property type="match status" value="1"/>
</dbReference>
<dbReference type="SUPFAM" id="SSF51556">
    <property type="entry name" value="Metallo-dependent hydrolases"/>
    <property type="match status" value="1"/>
</dbReference>
<name>A0A402D3R5_9BACT</name>
<dbReference type="RefSeq" id="WP_119324132.1">
    <property type="nucleotide sequence ID" value="NZ_AP025739.1"/>
</dbReference>
<dbReference type="Proteomes" id="UP000287394">
    <property type="component" value="Chromosome"/>
</dbReference>
<sequence>MEITDVNTLFGAYPSKHPDSTAETLVSTMQGNQVSWCLTLSSWGLFYNESEGNAETLRACRTNDHLIPVATMNPREYWGQGAAIERLLQEPFEMFRFFPHAQGWPIDFAPFEDVLAILAKSARMSIMVSVSEPGDATQLLRVLIDYPHPVILEGVSSSTLSEAVSVMRRNEHIYLETHALTVPDALPLLRDTVGIRRVLFGSDAPGLSLGAALRYVRGSGLSEADQNAVLGGNAQAIWQSGEGA</sequence>
<dbReference type="KEGG" id="ccot:CCAX7_38840"/>
<evidence type="ECO:0000313" key="1">
    <source>
        <dbReference type="EMBL" id="BDI31833.1"/>
    </source>
</evidence>
<dbReference type="AlphaFoldDB" id="A0A402D3R5"/>
<gene>
    <name evidence="1" type="ORF">CCAX7_38840</name>
</gene>
<dbReference type="GO" id="GO:0016787">
    <property type="term" value="F:hydrolase activity"/>
    <property type="evidence" value="ECO:0007669"/>
    <property type="project" value="InterPro"/>
</dbReference>
<reference evidence="1 2" key="1">
    <citation type="journal article" date="2019" name="Int. J. Syst. Evol. Microbiol.">
        <title>Capsulimonas corticalis gen. nov., sp. nov., an aerobic capsulated bacterium, of a novel bacterial order, Capsulimonadales ord. nov., of the class Armatimonadia of the phylum Armatimonadetes.</title>
        <authorList>
            <person name="Li J."/>
            <person name="Kudo C."/>
            <person name="Tonouchi A."/>
        </authorList>
    </citation>
    <scope>NUCLEOTIDE SEQUENCE [LARGE SCALE GENOMIC DNA]</scope>
    <source>
        <strain evidence="1 2">AX-7</strain>
    </source>
</reference>
<protein>
    <submittedName>
        <fullName evidence="1">Uncharacterized protein</fullName>
    </submittedName>
</protein>
<accession>A0A402D3R5</accession>
<dbReference type="Pfam" id="PF04909">
    <property type="entry name" value="Amidohydro_2"/>
    <property type="match status" value="1"/>
</dbReference>
<dbReference type="InterPro" id="IPR032466">
    <property type="entry name" value="Metal_Hydrolase"/>
</dbReference>
<proteinExistence type="predicted"/>
<keyword evidence="2" id="KW-1185">Reference proteome</keyword>
<dbReference type="InterPro" id="IPR006680">
    <property type="entry name" value="Amidohydro-rel"/>
</dbReference>